<proteinExistence type="predicted"/>
<dbReference type="SUPFAM" id="SSF52980">
    <property type="entry name" value="Restriction endonuclease-like"/>
    <property type="match status" value="1"/>
</dbReference>
<feature type="domain" description="Helicase ATP-binding" evidence="3">
    <location>
        <begin position="514"/>
        <end position="694"/>
    </location>
</feature>
<protein>
    <submittedName>
        <fullName evidence="5">SNF2-related protein</fullName>
    </submittedName>
</protein>
<dbReference type="SMART" id="SM00487">
    <property type="entry name" value="DEXDc"/>
    <property type="match status" value="1"/>
</dbReference>
<evidence type="ECO:0000313" key="5">
    <source>
        <dbReference type="EMBL" id="MDO9713177.1"/>
    </source>
</evidence>
<keyword evidence="1" id="KW-0378">Hydrolase</keyword>
<evidence type="ECO:0000313" key="6">
    <source>
        <dbReference type="Proteomes" id="UP001243009"/>
    </source>
</evidence>
<evidence type="ECO:0000259" key="4">
    <source>
        <dbReference type="PROSITE" id="PS51194"/>
    </source>
</evidence>
<dbReference type="InterPro" id="IPR001650">
    <property type="entry name" value="Helicase_C-like"/>
</dbReference>
<sequence>MARHDLQHEVGRDGFLFRLTKARSLFGGGGDVPHESWTDEMHPAVSLLRILVRNGFAATSDRGILVGHGQVAVLSPAEAQTLALPPPCPHVLLLESKGAFADENFSIRTGWLEISGAAVHGMRRTGALIETSVERFTLREPIYTLVEEVERLNHLGKAAGPDRAERLDARMVQLGRVKDALATATGDASADRYLSQLTIAHATGLGINTAGTEEAPVFKPLLFGDVPPPPGAEDNEDVATERQPLLPEDQSRKFTESLFRRTGAWSHYRLDEGAYVVLDKPVAAALKVVQKVNASDAETRRKFRRDPKSFLLPEVEAAGGTGDVLCGGTTFAPEEGSEYGARVLGIAVWEGKAFSFKIPVTQNWFPGEDGGPGERFSTVEVPGAEEPLVIRDADLQSVIDAVAAAKAAGAANFSHDGKTYPADRADEILASLSGLMGTIRPGGTLDPAGGTKDGPKEPRRRLVLRVAENEEDLSYLAQLRDPDGTLAGRQGADVPGLVSTPDPHQREAISWLQLCFVSGMPGVLLADDMGLGKTFEVLAFLYWLRQSAATDGRPILIVAPSKLLDEWKEQIGIHLPPMAFGRPVFAYDRGLKELVLEKGDESELGRSTLDVERLRGADWVLTTYETLRDHEFSFSKIRFRVAVFDEAQKIKSGTSLLNHAAKAQQPDFVVLMTGTPIENSTMDLWTLLDVAWPGFLGVSGKDFVARYGNGSDEGLMEQLKDRLTQPMTWGKGDAIRSTPPVMLRRFKADILVGLPPKEERRWPEEMPPAQMRAYDTVLEQMTVGRLKALSALQGLRQVCLHPEMRLPRDAADRRALIDASARFRALFRVLGEARRADRGVLIFVDIRKAQDMLQVMIRDEFGLPKVPDIINGNTPTAAVAEIKKRFQSGRGFGVLILGPRSAGFGLTLTRATQVVHLNRWWNPAVEDQCSDRTHRKGQRDEVTVHLPMAQHPRLGEESFDFVLDGLLSFKRTQSRRIIVPSAMSEVELAEFYARMAGAGRGAPHHGLDDLDRRDWRGFELWVANQFQAAGWQVNGTPSSGDGGADVICRHPRGKRSVLIQVKHRQMGQGTVREDAVHEIRNAITRYRQHPWLNDPFLLVASNGSFELRARTAAAQSGVRLVERSEIVALNGIARELLNAA</sequence>
<dbReference type="EMBL" id="JAUTWS010000074">
    <property type="protein sequence ID" value="MDO9713177.1"/>
    <property type="molecule type" value="Genomic_DNA"/>
</dbReference>
<dbReference type="SMART" id="SM00490">
    <property type="entry name" value="HELICc"/>
    <property type="match status" value="1"/>
</dbReference>
<dbReference type="InterPro" id="IPR011856">
    <property type="entry name" value="tRNA_endonuc-like_dom_sf"/>
</dbReference>
<organism evidence="5 6">
    <name type="scientific">Paracraurococcus lichenis</name>
    <dbReference type="NCBI Taxonomy" id="3064888"/>
    <lineage>
        <taxon>Bacteria</taxon>
        <taxon>Pseudomonadati</taxon>
        <taxon>Pseudomonadota</taxon>
        <taxon>Alphaproteobacteria</taxon>
        <taxon>Acetobacterales</taxon>
        <taxon>Roseomonadaceae</taxon>
        <taxon>Paracraurococcus</taxon>
    </lineage>
</organism>
<evidence type="ECO:0000256" key="1">
    <source>
        <dbReference type="ARBA" id="ARBA00022801"/>
    </source>
</evidence>
<dbReference type="Gene3D" id="3.40.1350.10">
    <property type="match status" value="1"/>
</dbReference>
<dbReference type="InterPro" id="IPR049730">
    <property type="entry name" value="SNF2/RAD54-like_C"/>
</dbReference>
<dbReference type="CDD" id="cd18793">
    <property type="entry name" value="SF2_C_SNF"/>
    <property type="match status" value="1"/>
</dbReference>
<comment type="caution">
    <text evidence="5">The sequence shown here is derived from an EMBL/GenBank/DDBJ whole genome shotgun (WGS) entry which is preliminary data.</text>
</comment>
<feature type="region of interest" description="Disordered" evidence="2">
    <location>
        <begin position="440"/>
        <end position="459"/>
    </location>
</feature>
<dbReference type="InterPro" id="IPR000330">
    <property type="entry name" value="SNF2_N"/>
</dbReference>
<dbReference type="InterPro" id="IPR011335">
    <property type="entry name" value="Restrct_endonuc-II-like"/>
</dbReference>
<dbReference type="PROSITE" id="PS51192">
    <property type="entry name" value="HELICASE_ATP_BIND_1"/>
    <property type="match status" value="1"/>
</dbReference>
<dbReference type="SUPFAM" id="SSF52540">
    <property type="entry name" value="P-loop containing nucleoside triphosphate hydrolases"/>
    <property type="match status" value="2"/>
</dbReference>
<dbReference type="PANTHER" id="PTHR10799">
    <property type="entry name" value="SNF2/RAD54 HELICASE FAMILY"/>
    <property type="match status" value="1"/>
</dbReference>
<dbReference type="InterPro" id="IPR007560">
    <property type="entry name" value="Restrct_endonuc_IV_Mrr"/>
</dbReference>
<dbReference type="InterPro" id="IPR027417">
    <property type="entry name" value="P-loop_NTPase"/>
</dbReference>
<keyword evidence="6" id="KW-1185">Reference proteome</keyword>
<gene>
    <name evidence="5" type="ORF">Q7A36_32915</name>
</gene>
<dbReference type="Gene3D" id="3.40.50.300">
    <property type="entry name" value="P-loop containing nucleotide triphosphate hydrolases"/>
    <property type="match status" value="1"/>
</dbReference>
<dbReference type="Pfam" id="PF00271">
    <property type="entry name" value="Helicase_C"/>
    <property type="match status" value="1"/>
</dbReference>
<dbReference type="InterPro" id="IPR014001">
    <property type="entry name" value="Helicase_ATP-bd"/>
</dbReference>
<dbReference type="Pfam" id="PF00176">
    <property type="entry name" value="SNF2-rel_dom"/>
    <property type="match status" value="1"/>
</dbReference>
<dbReference type="Proteomes" id="UP001243009">
    <property type="component" value="Unassembled WGS sequence"/>
</dbReference>
<dbReference type="Pfam" id="PF04471">
    <property type="entry name" value="Mrr_cat"/>
    <property type="match status" value="1"/>
</dbReference>
<dbReference type="PROSITE" id="PS51194">
    <property type="entry name" value="HELICASE_CTER"/>
    <property type="match status" value="1"/>
</dbReference>
<accession>A0ABT9EAE6</accession>
<dbReference type="InterPro" id="IPR038718">
    <property type="entry name" value="SNF2-like_sf"/>
</dbReference>
<evidence type="ECO:0000256" key="2">
    <source>
        <dbReference type="SAM" id="MobiDB-lite"/>
    </source>
</evidence>
<dbReference type="RefSeq" id="WP_305108037.1">
    <property type="nucleotide sequence ID" value="NZ_JAUTWS010000074.1"/>
</dbReference>
<feature type="domain" description="Helicase C-terminal" evidence="4">
    <location>
        <begin position="822"/>
        <end position="987"/>
    </location>
</feature>
<dbReference type="Gene3D" id="3.40.50.10810">
    <property type="entry name" value="Tandem AAA-ATPase domain"/>
    <property type="match status" value="1"/>
</dbReference>
<name>A0ABT9EAE6_9PROT</name>
<reference evidence="5 6" key="1">
    <citation type="submission" date="2023-08" db="EMBL/GenBank/DDBJ databases">
        <title>The draft genome sequence of Paracraurococcus sp. LOR1-02.</title>
        <authorList>
            <person name="Kingkaew E."/>
            <person name="Tanasupawat S."/>
        </authorList>
    </citation>
    <scope>NUCLEOTIDE SEQUENCE [LARGE SCALE GENOMIC DNA]</scope>
    <source>
        <strain evidence="5 6">LOR1-02</strain>
    </source>
</reference>
<dbReference type="CDD" id="cd17919">
    <property type="entry name" value="DEXHc_Snf"/>
    <property type="match status" value="1"/>
</dbReference>
<evidence type="ECO:0000259" key="3">
    <source>
        <dbReference type="PROSITE" id="PS51192"/>
    </source>
</evidence>